<dbReference type="Proteomes" id="UP000828048">
    <property type="component" value="Chromosome 5"/>
</dbReference>
<gene>
    <name evidence="1" type="ORF">Vadar_014020</name>
</gene>
<comment type="caution">
    <text evidence="1">The sequence shown here is derived from an EMBL/GenBank/DDBJ whole genome shotgun (WGS) entry which is preliminary data.</text>
</comment>
<reference evidence="1 2" key="1">
    <citation type="journal article" date="2021" name="Hortic Res">
        <title>High-quality reference genome and annotation aids understanding of berry development for evergreen blueberry (Vaccinium darrowii).</title>
        <authorList>
            <person name="Yu J."/>
            <person name="Hulse-Kemp A.M."/>
            <person name="Babiker E."/>
            <person name="Staton M."/>
        </authorList>
    </citation>
    <scope>NUCLEOTIDE SEQUENCE [LARGE SCALE GENOMIC DNA]</scope>
    <source>
        <strain evidence="2">cv. NJ 8807/NJ 8810</strain>
        <tissue evidence="1">Young leaf</tissue>
    </source>
</reference>
<evidence type="ECO:0000313" key="2">
    <source>
        <dbReference type="Proteomes" id="UP000828048"/>
    </source>
</evidence>
<dbReference type="EMBL" id="CM037155">
    <property type="protein sequence ID" value="KAH7846432.1"/>
    <property type="molecule type" value="Genomic_DNA"/>
</dbReference>
<organism evidence="1 2">
    <name type="scientific">Vaccinium darrowii</name>
    <dbReference type="NCBI Taxonomy" id="229202"/>
    <lineage>
        <taxon>Eukaryota</taxon>
        <taxon>Viridiplantae</taxon>
        <taxon>Streptophyta</taxon>
        <taxon>Embryophyta</taxon>
        <taxon>Tracheophyta</taxon>
        <taxon>Spermatophyta</taxon>
        <taxon>Magnoliopsida</taxon>
        <taxon>eudicotyledons</taxon>
        <taxon>Gunneridae</taxon>
        <taxon>Pentapetalae</taxon>
        <taxon>asterids</taxon>
        <taxon>Ericales</taxon>
        <taxon>Ericaceae</taxon>
        <taxon>Vaccinioideae</taxon>
        <taxon>Vaccinieae</taxon>
        <taxon>Vaccinium</taxon>
    </lineage>
</organism>
<sequence>MQIKFGAEDDGSPSIPAFGDGLPSIPAFGDGLPSIPAFGAVDDGSPSIPASSGGNTVYTYQPMQVALLGNSQNLQQSNISRYTPDFTEFTIEREIENLRSREEMVKLEAFHQQKLEEVMRRKMMERELFMRRLGAGGLGLSLVDPLLQTGGVGTSGLGLSSVDPLQQPDVPGVPFQSRRDGVGNGLEGGIDRRLSLAAPVGNQCFREFPFQRLPRSEMENGGSVKIKPIIDLSKGRIKPSNSSVAGIKRKFEEPIPQAVEEDTPLVNLRKKAQKEFRCALCQVTVSSEMDMEAHLNGRKHTNLVNTTEKAQEELKCAVCQVTVGSEKDLEAHLNGRKHTNLVNATEKAQEELKCAVCQVTVGSEKDMEAHLNGRKHKDLVSLRTKWQEELKSDLCLVTVSCKKTTEAHDMNERPKESNTDFKFYCRMCDFGTMSKQLMADHRMEDMHWTLLQQNGGCVITIKTTPDDIEYAGETE</sequence>
<proteinExistence type="predicted"/>
<keyword evidence="2" id="KW-1185">Reference proteome</keyword>
<evidence type="ECO:0000313" key="1">
    <source>
        <dbReference type="EMBL" id="KAH7846432.1"/>
    </source>
</evidence>
<protein>
    <submittedName>
        <fullName evidence="1">Uncharacterized protein</fullName>
    </submittedName>
</protein>
<accession>A0ACB7XYY6</accession>
<name>A0ACB7XYY6_9ERIC</name>